<feature type="transmembrane region" description="Helical" evidence="1">
    <location>
        <begin position="51"/>
        <end position="77"/>
    </location>
</feature>
<dbReference type="AlphaFoldDB" id="A0A3G9H5X5"/>
<accession>A0A3G9H5X5</accession>
<evidence type="ECO:0000313" key="5">
    <source>
        <dbReference type="Proteomes" id="UP000484547"/>
    </source>
</evidence>
<organism evidence="2 5">
    <name type="scientific">Phascolarctobacterium faecium</name>
    <dbReference type="NCBI Taxonomy" id="33025"/>
    <lineage>
        <taxon>Bacteria</taxon>
        <taxon>Bacillati</taxon>
        <taxon>Bacillota</taxon>
        <taxon>Negativicutes</taxon>
        <taxon>Acidaminococcales</taxon>
        <taxon>Acidaminococcaceae</taxon>
        <taxon>Phascolarctobacterium</taxon>
    </lineage>
</organism>
<evidence type="ECO:0000256" key="1">
    <source>
        <dbReference type="SAM" id="Phobius"/>
    </source>
</evidence>
<dbReference type="EMBL" id="WNBM01000001">
    <property type="protein sequence ID" value="MTT75108.1"/>
    <property type="molecule type" value="Genomic_DNA"/>
</dbReference>
<keyword evidence="1" id="KW-0812">Transmembrane</keyword>
<keyword evidence="1" id="KW-0472">Membrane</keyword>
<protein>
    <submittedName>
        <fullName evidence="2">Uncharacterized protein</fullName>
    </submittedName>
</protein>
<dbReference type="Proteomes" id="UP000443070">
    <property type="component" value="Unassembled WGS sequence"/>
</dbReference>
<name>A0A3G9H5X5_9FIRM</name>
<keyword evidence="4" id="KW-1185">Reference proteome</keyword>
<sequence length="85" mass="9435">MRIKVSGELGTAVMSLAVIGLYYGAASFLVENVILRNLTEEERDEHILSKLLFWSTVILLVADVLLVILPAFGMQLLPVTILDFM</sequence>
<gene>
    <name evidence="2" type="ORF">GMD11_02340</name>
    <name evidence="3" type="ORF">GMD18_02335</name>
</gene>
<evidence type="ECO:0000313" key="2">
    <source>
        <dbReference type="EMBL" id="MTT75108.1"/>
    </source>
</evidence>
<dbReference type="Proteomes" id="UP000484547">
    <property type="component" value="Unassembled WGS sequence"/>
</dbReference>
<proteinExistence type="predicted"/>
<keyword evidence="1" id="KW-1133">Transmembrane helix</keyword>
<reference evidence="4 5" key="1">
    <citation type="journal article" date="2019" name="Nat. Med.">
        <title>A library of human gut bacterial isolates paired with longitudinal multiomics data enables mechanistic microbiome research.</title>
        <authorList>
            <person name="Poyet M."/>
            <person name="Groussin M."/>
            <person name="Gibbons S.M."/>
            <person name="Avila-Pacheco J."/>
            <person name="Jiang X."/>
            <person name="Kearney S.M."/>
            <person name="Perrotta A.R."/>
            <person name="Berdy B."/>
            <person name="Zhao S."/>
            <person name="Lieberman T.D."/>
            <person name="Swanson P.K."/>
            <person name="Smith M."/>
            <person name="Roesemann S."/>
            <person name="Alexander J.E."/>
            <person name="Rich S.A."/>
            <person name="Livny J."/>
            <person name="Vlamakis H."/>
            <person name="Clish C."/>
            <person name="Bullock K."/>
            <person name="Deik A."/>
            <person name="Scott J."/>
            <person name="Pierce K.A."/>
            <person name="Xavier R.J."/>
            <person name="Alm E.J."/>
        </authorList>
    </citation>
    <scope>NUCLEOTIDE SEQUENCE [LARGE SCALE GENOMIC DNA]</scope>
    <source>
        <strain evidence="2 5">BIOML-A13</strain>
        <strain evidence="3 4">BIOML-A3</strain>
    </source>
</reference>
<feature type="transmembrane region" description="Helical" evidence="1">
    <location>
        <begin position="12"/>
        <end position="30"/>
    </location>
</feature>
<dbReference type="GeneID" id="49407107"/>
<dbReference type="EMBL" id="WNBW01000001">
    <property type="protein sequence ID" value="MTU03239.1"/>
    <property type="molecule type" value="Genomic_DNA"/>
</dbReference>
<dbReference type="RefSeq" id="WP_113077099.1">
    <property type="nucleotide sequence ID" value="NZ_AP019004.1"/>
</dbReference>
<comment type="caution">
    <text evidence="2">The sequence shown here is derived from an EMBL/GenBank/DDBJ whole genome shotgun (WGS) entry which is preliminary data.</text>
</comment>
<evidence type="ECO:0000313" key="3">
    <source>
        <dbReference type="EMBL" id="MTU03239.1"/>
    </source>
</evidence>
<evidence type="ECO:0000313" key="4">
    <source>
        <dbReference type="Proteomes" id="UP000443070"/>
    </source>
</evidence>